<dbReference type="NCBIfam" id="NF004679">
    <property type="entry name" value="PRK06019.1-5"/>
    <property type="match status" value="1"/>
</dbReference>
<comment type="catalytic activity">
    <reaction evidence="4 5">
        <text>5-amino-1-(5-phospho-beta-D-ribosyl)imidazole + hydrogencarbonate + ATP = 5-carboxyamino-1-(5-phospho-D-ribosyl)imidazole + ADP + phosphate + 2 H(+)</text>
        <dbReference type="Rhea" id="RHEA:19317"/>
        <dbReference type="ChEBI" id="CHEBI:15378"/>
        <dbReference type="ChEBI" id="CHEBI:17544"/>
        <dbReference type="ChEBI" id="CHEBI:30616"/>
        <dbReference type="ChEBI" id="CHEBI:43474"/>
        <dbReference type="ChEBI" id="CHEBI:58730"/>
        <dbReference type="ChEBI" id="CHEBI:137981"/>
        <dbReference type="ChEBI" id="CHEBI:456216"/>
        <dbReference type="EC" id="6.3.4.18"/>
    </reaction>
</comment>
<dbReference type="Pfam" id="PF02222">
    <property type="entry name" value="ATP-grasp"/>
    <property type="match status" value="1"/>
</dbReference>
<dbReference type="InterPro" id="IPR011054">
    <property type="entry name" value="Rudment_hybrid_motif"/>
</dbReference>
<reference evidence="7 8" key="1">
    <citation type="submission" date="2017-11" db="EMBL/GenBank/DDBJ databases">
        <title>Evolution of Phototrophy in the Chloroflexi Phylum Driven by Horizontal Gene Transfer.</title>
        <authorList>
            <person name="Ward L.M."/>
            <person name="Hemp J."/>
            <person name="Shih P.M."/>
            <person name="Mcglynn S.E."/>
            <person name="Fischer W."/>
        </authorList>
    </citation>
    <scope>NUCLEOTIDE SEQUENCE [LARGE SCALE GENOMIC DNA]</scope>
    <source>
        <strain evidence="7">JP3_7</strain>
    </source>
</reference>
<dbReference type="InterPro" id="IPR013815">
    <property type="entry name" value="ATP_grasp_subdomain_1"/>
</dbReference>
<evidence type="ECO:0000256" key="2">
    <source>
        <dbReference type="ARBA" id="ARBA00022755"/>
    </source>
</evidence>
<dbReference type="UniPathway" id="UPA00074">
    <property type="reaction ID" value="UER00942"/>
</dbReference>
<dbReference type="InterPro" id="IPR054350">
    <property type="entry name" value="PurT/PurK_preATP-grasp"/>
</dbReference>
<dbReference type="EC" id="6.3.4.18" evidence="4 5"/>
<dbReference type="Proteomes" id="UP000230790">
    <property type="component" value="Unassembled WGS sequence"/>
</dbReference>
<evidence type="ECO:0000259" key="6">
    <source>
        <dbReference type="PROSITE" id="PS50975"/>
    </source>
</evidence>
<dbReference type="SUPFAM" id="SSF52440">
    <property type="entry name" value="PreATP-grasp domain"/>
    <property type="match status" value="1"/>
</dbReference>
<dbReference type="GO" id="GO:0034028">
    <property type="term" value="F:5-(carboxyamino)imidazole ribonucleotide synthase activity"/>
    <property type="evidence" value="ECO:0007669"/>
    <property type="project" value="UniProtKB-UniRule"/>
</dbReference>
<dbReference type="GO" id="GO:0005524">
    <property type="term" value="F:ATP binding"/>
    <property type="evidence" value="ECO:0007669"/>
    <property type="project" value="UniProtKB-UniRule"/>
</dbReference>
<dbReference type="SUPFAM" id="SSF56059">
    <property type="entry name" value="Glutathione synthetase ATP-binding domain-like"/>
    <property type="match status" value="1"/>
</dbReference>
<dbReference type="PANTHER" id="PTHR11609:SF5">
    <property type="entry name" value="PHOSPHORIBOSYLAMINOIMIDAZOLE CARBOXYLASE"/>
    <property type="match status" value="1"/>
</dbReference>
<feature type="binding site" evidence="4">
    <location>
        <position position="101"/>
    </location>
    <ligand>
        <name>ATP</name>
        <dbReference type="ChEBI" id="CHEBI:30616"/>
    </ligand>
</feature>
<feature type="domain" description="ATP-grasp" evidence="6">
    <location>
        <begin position="105"/>
        <end position="288"/>
    </location>
</feature>
<evidence type="ECO:0000256" key="3">
    <source>
        <dbReference type="ARBA" id="ARBA00022840"/>
    </source>
</evidence>
<comment type="function">
    <text evidence="4">Catalyzes the ATP-dependent conversion of 5-aminoimidazole ribonucleotide (AIR) and HCO(3)(-) to N5-carboxyaminoimidazole ribonucleotide (N5-CAIR).</text>
</comment>
<protein>
    <recommendedName>
        <fullName evidence="4 5">N5-carboxyaminoimidazole ribonucleotide synthase</fullName>
        <shortName evidence="4 5">N5-CAIR synthase</shortName>
        <ecNumber evidence="4 5">6.3.4.18</ecNumber>
    </recommendedName>
    <alternativeName>
        <fullName evidence="4 5">5-(carboxyamino)imidazole ribonucleotide synthetase</fullName>
    </alternativeName>
</protein>
<evidence type="ECO:0000313" key="8">
    <source>
        <dbReference type="Proteomes" id="UP000230790"/>
    </source>
</evidence>
<evidence type="ECO:0000256" key="5">
    <source>
        <dbReference type="RuleBase" id="RU361200"/>
    </source>
</evidence>
<dbReference type="AlphaFoldDB" id="A0A2M8QB75"/>
<feature type="binding site" evidence="4">
    <location>
        <position position="184"/>
    </location>
    <ligand>
        <name>ATP</name>
        <dbReference type="ChEBI" id="CHEBI:30616"/>
    </ligand>
</feature>
<dbReference type="Pfam" id="PF22660">
    <property type="entry name" value="RS_preATP-grasp-like"/>
    <property type="match status" value="1"/>
</dbReference>
<feature type="binding site" evidence="4">
    <location>
        <begin position="176"/>
        <end position="179"/>
    </location>
    <ligand>
        <name>ATP</name>
        <dbReference type="ChEBI" id="CHEBI:30616"/>
    </ligand>
</feature>
<comment type="similarity">
    <text evidence="4 5">Belongs to the PurK/PurT family.</text>
</comment>
<keyword evidence="3 4" id="KW-0067">ATP-binding</keyword>
<comment type="subunit">
    <text evidence="4 5">Homodimer.</text>
</comment>
<dbReference type="InterPro" id="IPR040686">
    <property type="entry name" value="PurK_C"/>
</dbReference>
<dbReference type="SUPFAM" id="SSF51246">
    <property type="entry name" value="Rudiment single hybrid motif"/>
    <property type="match status" value="1"/>
</dbReference>
<dbReference type="GO" id="GO:0004638">
    <property type="term" value="F:phosphoribosylaminoimidazole carboxylase activity"/>
    <property type="evidence" value="ECO:0007669"/>
    <property type="project" value="InterPro"/>
</dbReference>
<evidence type="ECO:0000256" key="1">
    <source>
        <dbReference type="ARBA" id="ARBA00022741"/>
    </source>
</evidence>
<name>A0A2M8QB75_9CHLR</name>
<dbReference type="HAMAP" id="MF_01928">
    <property type="entry name" value="PurK"/>
    <property type="match status" value="1"/>
</dbReference>
<comment type="caution">
    <text evidence="7">The sequence shown here is derived from an EMBL/GenBank/DDBJ whole genome shotgun (WGS) entry which is preliminary data.</text>
</comment>
<dbReference type="InterPro" id="IPR016185">
    <property type="entry name" value="PreATP-grasp_dom_sf"/>
</dbReference>
<dbReference type="GO" id="GO:0006189">
    <property type="term" value="P:'de novo' IMP biosynthetic process"/>
    <property type="evidence" value="ECO:0007669"/>
    <property type="project" value="UniProtKB-UniRule"/>
</dbReference>
<dbReference type="Gene3D" id="3.30.1490.20">
    <property type="entry name" value="ATP-grasp fold, A domain"/>
    <property type="match status" value="1"/>
</dbReference>
<feature type="binding site" evidence="4">
    <location>
        <position position="141"/>
    </location>
    <ligand>
        <name>ATP</name>
        <dbReference type="ChEBI" id="CHEBI:30616"/>
    </ligand>
</feature>
<accession>A0A2M8QB75</accession>
<dbReference type="InterPro" id="IPR003135">
    <property type="entry name" value="ATP-grasp_carboxylate-amine"/>
</dbReference>
<proteinExistence type="inferred from homology"/>
<comment type="caution">
    <text evidence="4">Lacks conserved residue(s) required for the propagation of feature annotation.</text>
</comment>
<organism evidence="7 8">
    <name type="scientific">Candidatus Thermofonsia Clade 3 bacterium</name>
    <dbReference type="NCBI Taxonomy" id="2364212"/>
    <lineage>
        <taxon>Bacteria</taxon>
        <taxon>Bacillati</taxon>
        <taxon>Chloroflexota</taxon>
        <taxon>Candidatus Thermofontia</taxon>
        <taxon>Candidatus Thermofonsia Clade 3</taxon>
    </lineage>
</organism>
<dbReference type="Pfam" id="PF17769">
    <property type="entry name" value="PurK_C"/>
    <property type="match status" value="1"/>
</dbReference>
<dbReference type="PANTHER" id="PTHR11609">
    <property type="entry name" value="PURINE BIOSYNTHESIS PROTEIN 6/7, PUR6/7"/>
    <property type="match status" value="1"/>
</dbReference>
<dbReference type="InterPro" id="IPR005875">
    <property type="entry name" value="PurK"/>
</dbReference>
<dbReference type="Gene3D" id="3.30.470.20">
    <property type="entry name" value="ATP-grasp fold, B domain"/>
    <property type="match status" value="1"/>
</dbReference>
<feature type="binding site" evidence="4">
    <location>
        <begin position="258"/>
        <end position="259"/>
    </location>
    <ligand>
        <name>ATP</name>
        <dbReference type="ChEBI" id="CHEBI:30616"/>
    </ligand>
</feature>
<keyword evidence="4 5" id="KW-0436">Ligase</keyword>
<dbReference type="Gene3D" id="3.40.50.20">
    <property type="match status" value="1"/>
</dbReference>
<comment type="function">
    <text evidence="5">Catalyzes the ATP-dependent conversion of 5-aminoimidazole ribonucleotide (AIR) and HCO(3)- to N5-carboxyaminoimidazole ribonucleotide (N5-CAIR).</text>
</comment>
<gene>
    <name evidence="4 5" type="primary">purK</name>
    <name evidence="7" type="ORF">CUN48_10615</name>
</gene>
<keyword evidence="2 4" id="KW-0658">Purine biosynthesis</keyword>
<dbReference type="InterPro" id="IPR011761">
    <property type="entry name" value="ATP-grasp"/>
</dbReference>
<dbReference type="PROSITE" id="PS50975">
    <property type="entry name" value="ATP_GRASP"/>
    <property type="match status" value="1"/>
</dbReference>
<dbReference type="EMBL" id="PGTN01000071">
    <property type="protein sequence ID" value="PJF47051.1"/>
    <property type="molecule type" value="Genomic_DNA"/>
</dbReference>
<dbReference type="GO" id="GO:0005829">
    <property type="term" value="C:cytosol"/>
    <property type="evidence" value="ECO:0007669"/>
    <property type="project" value="TreeGrafter"/>
</dbReference>
<evidence type="ECO:0000313" key="7">
    <source>
        <dbReference type="EMBL" id="PJF47051.1"/>
    </source>
</evidence>
<keyword evidence="1 4" id="KW-0547">Nucleotide-binding</keyword>
<sequence length="377" mass="40978">MTTLGILGGGQLARMLAQAAQRIGVNVAILDEDELSPAMQVTAFGVTGSWRDLETLGAFADAVDAITVESEFVPAELIAFIEQRGRRVLPGSHTLALVQDKFTQKQTLNAAGLPTTAYAAVGSLDAVKAFGAQHGYPLVLKTRTLGYDGYAQIDREADVQAAWERLAATGRALMVESWVRFKRELAIVVARGQDGQIVTYPVTETLRLNHVCHVVRAHRSGFDHPAKEIGRAVVEAVNGVGAFGIEMFELPDGQVLVNEVVPRVHNSGHYTIEACLTSQFENHVRAVLGLPLGWPDMVKQAAVMVNCLGTSEQMPRPRDFARALSYRGAHLHWYGERACRKGRKMGHVTAVHDSLSEAERIARMAAGDLMSASAWFV</sequence>
<dbReference type="GO" id="GO:0046872">
    <property type="term" value="F:metal ion binding"/>
    <property type="evidence" value="ECO:0007669"/>
    <property type="project" value="InterPro"/>
</dbReference>
<evidence type="ECO:0000256" key="4">
    <source>
        <dbReference type="HAMAP-Rule" id="MF_01928"/>
    </source>
</evidence>
<dbReference type="NCBIfam" id="TIGR01161">
    <property type="entry name" value="purK"/>
    <property type="match status" value="1"/>
</dbReference>
<comment type="pathway">
    <text evidence="4 5">Purine metabolism; IMP biosynthesis via de novo pathway; 5-amino-1-(5-phospho-D-ribosyl)imidazole-4-carboxylate from 5-amino-1-(5-phospho-D-ribosyl)imidazole (N5-CAIR route): step 1/2.</text>
</comment>